<keyword evidence="6 7" id="KW-0472">Membrane</keyword>
<evidence type="ECO:0000313" key="9">
    <source>
        <dbReference type="EMBL" id="EFQ82549.1"/>
    </source>
</evidence>
<evidence type="ECO:0000313" key="10">
    <source>
        <dbReference type="Proteomes" id="UP000003111"/>
    </source>
</evidence>
<sequence length="206" mass="20945">MDDLGVVAVLLLGLGVAFAESGIGVGTVVPGETVVVVLAASLTSWPSLLALGACVAVGACMGDHVGYLLGRRFGPRLRETRVIRRVGTGAYDRALAILERRGAAAVFWTRLVPVVRVLTPAAAGVAGLRYRSFVVASVAGSVLWSAVYVAGGSALAVAGRLVLEVMGGAAVPLAVVLAAAGLTLLGVRAARAPRRPRHRPPVALPS</sequence>
<dbReference type="InterPro" id="IPR032816">
    <property type="entry name" value="VTT_dom"/>
</dbReference>
<comment type="subcellular location">
    <subcellularLocation>
        <location evidence="1 7">Cell membrane</location>
        <topology evidence="1 7">Multi-pass membrane protein</topology>
    </subcellularLocation>
</comment>
<dbReference type="HOGENOM" id="CLU_044208_6_3_11"/>
<evidence type="ECO:0000256" key="7">
    <source>
        <dbReference type="RuleBase" id="RU367016"/>
    </source>
</evidence>
<keyword evidence="5 7" id="KW-1133">Transmembrane helix</keyword>
<comment type="caution">
    <text evidence="9">The sequence shown here is derived from an EMBL/GenBank/DDBJ whole genome shotgun (WGS) entry which is preliminary data.</text>
</comment>
<evidence type="ECO:0000256" key="3">
    <source>
        <dbReference type="ARBA" id="ARBA00022475"/>
    </source>
</evidence>
<reference evidence="9" key="1">
    <citation type="submission" date="2010-08" db="EMBL/GenBank/DDBJ databases">
        <authorList>
            <person name="Muzny D."/>
            <person name="Qin X."/>
            <person name="Buhay C."/>
            <person name="Dugan-Rocha S."/>
            <person name="Ding Y."/>
            <person name="Chen G."/>
            <person name="Hawes A."/>
            <person name="Holder M."/>
            <person name="Jhangiani S."/>
            <person name="Johnson A."/>
            <person name="Khan Z."/>
            <person name="Li Z."/>
            <person name="Liu W."/>
            <person name="Liu X."/>
            <person name="Perez L."/>
            <person name="Shen H."/>
            <person name="Wang Q."/>
            <person name="Watt J."/>
            <person name="Xi L."/>
            <person name="Xin Y."/>
            <person name="Zhou J."/>
            <person name="Deng J."/>
            <person name="Jiang H."/>
            <person name="Liu Y."/>
            <person name="Qu J."/>
            <person name="Song X.-Z."/>
            <person name="Zhang L."/>
            <person name="Villasana D."/>
            <person name="Johnson A."/>
            <person name="Liu J."/>
            <person name="Liyanage D."/>
            <person name="Lorensuhewa L."/>
            <person name="Robinson T."/>
            <person name="Song A."/>
            <person name="Song B.-B."/>
            <person name="Dinh H."/>
            <person name="Thornton R."/>
            <person name="Coyle M."/>
            <person name="Francisco L."/>
            <person name="Jackson L."/>
            <person name="Javaid M."/>
            <person name="Korchina V."/>
            <person name="Kovar C."/>
            <person name="Mata R."/>
            <person name="Mathew T."/>
            <person name="Ngo R."/>
            <person name="Nguyen L."/>
            <person name="Nguyen N."/>
            <person name="Okwuonu G."/>
            <person name="Ongeri F."/>
            <person name="Pham C."/>
            <person name="Simmons D."/>
            <person name="Wilczek-Boney K."/>
            <person name="Hale W."/>
            <person name="Jakkamsetti A."/>
            <person name="Pham P."/>
            <person name="Ruth R."/>
            <person name="San Lucas F."/>
            <person name="Warren J."/>
            <person name="Zhang J."/>
            <person name="Zhao Z."/>
            <person name="Zhou C."/>
            <person name="Zhu D."/>
            <person name="Lee S."/>
            <person name="Bess C."/>
            <person name="Blankenburg K."/>
            <person name="Forbes L."/>
            <person name="Fu Q."/>
            <person name="Gubbala S."/>
            <person name="Hirani K."/>
            <person name="Jayaseelan J.C."/>
            <person name="Lara F."/>
            <person name="Munidasa M."/>
            <person name="Palculict T."/>
            <person name="Patil S."/>
            <person name="Pu L.-L."/>
            <person name="Saada N."/>
            <person name="Tang L."/>
            <person name="Weissenberger G."/>
            <person name="Zhu Y."/>
            <person name="Hemphill L."/>
            <person name="Shang Y."/>
            <person name="Youmans B."/>
            <person name="Ayvaz T."/>
            <person name="Ross M."/>
            <person name="Santibanez J."/>
            <person name="Aqrawi P."/>
            <person name="Gross S."/>
            <person name="Joshi V."/>
            <person name="Fowler G."/>
            <person name="Nazareth L."/>
            <person name="Reid J."/>
            <person name="Worley K."/>
            <person name="Petrosino J."/>
            <person name="Highlander S."/>
            <person name="Gibbs R."/>
        </authorList>
    </citation>
    <scope>NUCLEOTIDE SEQUENCE [LARGE SCALE GENOMIC DNA]</scope>
    <source>
        <strain evidence="9">DSM 15272</strain>
    </source>
</reference>
<evidence type="ECO:0000259" key="8">
    <source>
        <dbReference type="Pfam" id="PF09335"/>
    </source>
</evidence>
<dbReference type="Pfam" id="PF09335">
    <property type="entry name" value="VTT_dom"/>
    <property type="match status" value="1"/>
</dbReference>
<dbReference type="AlphaFoldDB" id="E2SDH2"/>
<name>E2SDH2_9ACTN</name>
<comment type="similarity">
    <text evidence="2 7">Belongs to the DedA family.</text>
</comment>
<dbReference type="EMBL" id="ACLF03000006">
    <property type="protein sequence ID" value="EFQ82549.1"/>
    <property type="molecule type" value="Genomic_DNA"/>
</dbReference>
<gene>
    <name evidence="9" type="ORF">HMPREF0063_11758</name>
</gene>
<dbReference type="STRING" id="585531.HMPREF0063_11758"/>
<keyword evidence="10" id="KW-1185">Reference proteome</keyword>
<evidence type="ECO:0000256" key="1">
    <source>
        <dbReference type="ARBA" id="ARBA00004651"/>
    </source>
</evidence>
<accession>E2SDH2</accession>
<dbReference type="PANTHER" id="PTHR30353:SF0">
    <property type="entry name" value="TRANSMEMBRANE PROTEIN"/>
    <property type="match status" value="1"/>
</dbReference>
<evidence type="ECO:0000256" key="5">
    <source>
        <dbReference type="ARBA" id="ARBA00022989"/>
    </source>
</evidence>
<feature type="transmembrane region" description="Helical" evidence="7">
    <location>
        <begin position="169"/>
        <end position="190"/>
    </location>
</feature>
<feature type="domain" description="VTT" evidence="8">
    <location>
        <begin position="29"/>
        <end position="153"/>
    </location>
</feature>
<dbReference type="PANTHER" id="PTHR30353">
    <property type="entry name" value="INNER MEMBRANE PROTEIN DEDA-RELATED"/>
    <property type="match status" value="1"/>
</dbReference>
<organism evidence="9 10">
    <name type="scientific">Aeromicrobium marinum DSM 15272</name>
    <dbReference type="NCBI Taxonomy" id="585531"/>
    <lineage>
        <taxon>Bacteria</taxon>
        <taxon>Bacillati</taxon>
        <taxon>Actinomycetota</taxon>
        <taxon>Actinomycetes</taxon>
        <taxon>Propionibacteriales</taxon>
        <taxon>Nocardioidaceae</taxon>
        <taxon>Aeromicrobium</taxon>
    </lineage>
</organism>
<keyword evidence="3 7" id="KW-1003">Cell membrane</keyword>
<evidence type="ECO:0000256" key="2">
    <source>
        <dbReference type="ARBA" id="ARBA00010792"/>
    </source>
</evidence>
<dbReference type="InterPro" id="IPR032818">
    <property type="entry name" value="DedA-like"/>
</dbReference>
<dbReference type="eggNOG" id="COG0586">
    <property type="taxonomic scope" value="Bacteria"/>
</dbReference>
<dbReference type="Proteomes" id="UP000003111">
    <property type="component" value="Unassembled WGS sequence"/>
</dbReference>
<dbReference type="GO" id="GO:0005886">
    <property type="term" value="C:plasma membrane"/>
    <property type="evidence" value="ECO:0007669"/>
    <property type="project" value="UniProtKB-SubCell"/>
</dbReference>
<feature type="transmembrane region" description="Helical" evidence="7">
    <location>
        <begin position="133"/>
        <end position="157"/>
    </location>
</feature>
<evidence type="ECO:0000256" key="4">
    <source>
        <dbReference type="ARBA" id="ARBA00022692"/>
    </source>
</evidence>
<keyword evidence="4 7" id="KW-0812">Transmembrane</keyword>
<dbReference type="RefSeq" id="WP_007076850.1">
    <property type="nucleotide sequence ID" value="NZ_CM001024.1"/>
</dbReference>
<feature type="transmembrane region" description="Helical" evidence="7">
    <location>
        <begin position="43"/>
        <end position="69"/>
    </location>
</feature>
<dbReference type="OrthoDB" id="9813426at2"/>
<protein>
    <submittedName>
        <fullName evidence="9">SNARE-like domain protein</fullName>
    </submittedName>
</protein>
<proteinExistence type="inferred from homology"/>
<evidence type="ECO:0000256" key="6">
    <source>
        <dbReference type="ARBA" id="ARBA00023136"/>
    </source>
</evidence>
<comment type="caution">
    <text evidence="7">Lacks conserved residue(s) required for the propagation of feature annotation.</text>
</comment>